<accession>A0A0R1UQR8</accession>
<keyword evidence="2" id="KW-1185">Reference proteome</keyword>
<dbReference type="AlphaFoldDB" id="A0A0R1UQR8"/>
<dbReference type="Proteomes" id="UP000051580">
    <property type="component" value="Unassembled WGS sequence"/>
</dbReference>
<name>A0A0R1UQR8_9LACO</name>
<protein>
    <submittedName>
        <fullName evidence="1">Uncharacterized protein</fullName>
    </submittedName>
</protein>
<proteinExistence type="predicted"/>
<dbReference type="PATRIC" id="fig|1423753.3.peg.978"/>
<dbReference type="EMBL" id="AZFS01000061">
    <property type="protein sequence ID" value="KRL93752.1"/>
    <property type="molecule type" value="Genomic_DNA"/>
</dbReference>
<organism evidence="1 2">
    <name type="scientific">Levilactobacillus hammesii DSM 16381</name>
    <dbReference type="NCBI Taxonomy" id="1423753"/>
    <lineage>
        <taxon>Bacteria</taxon>
        <taxon>Bacillati</taxon>
        <taxon>Bacillota</taxon>
        <taxon>Bacilli</taxon>
        <taxon>Lactobacillales</taxon>
        <taxon>Lactobacillaceae</taxon>
        <taxon>Levilactobacillus</taxon>
    </lineage>
</organism>
<evidence type="ECO:0000313" key="2">
    <source>
        <dbReference type="Proteomes" id="UP000051580"/>
    </source>
</evidence>
<dbReference type="STRING" id="1423753.FD28_GL000938"/>
<comment type="caution">
    <text evidence="1">The sequence shown here is derived from an EMBL/GenBank/DDBJ whole genome shotgun (WGS) entry which is preliminary data.</text>
</comment>
<gene>
    <name evidence="1" type="ORF">FD28_GL000938</name>
</gene>
<sequence length="79" mass="8513">MSDFDEQNGRSPPDVGRWYLTIGAVSDPNLGSAVGFTKWSNLVNGDFETCSSAVQSEVGYRSVAPAVLPTAFQPKFGER</sequence>
<evidence type="ECO:0000313" key="1">
    <source>
        <dbReference type="EMBL" id="KRL93752.1"/>
    </source>
</evidence>
<reference evidence="1 2" key="1">
    <citation type="journal article" date="2015" name="Genome Announc.">
        <title>Expanding the biotechnology potential of lactobacilli through comparative genomics of 213 strains and associated genera.</title>
        <authorList>
            <person name="Sun Z."/>
            <person name="Harris H.M."/>
            <person name="McCann A."/>
            <person name="Guo C."/>
            <person name="Argimon S."/>
            <person name="Zhang W."/>
            <person name="Yang X."/>
            <person name="Jeffery I.B."/>
            <person name="Cooney J.C."/>
            <person name="Kagawa T.F."/>
            <person name="Liu W."/>
            <person name="Song Y."/>
            <person name="Salvetti E."/>
            <person name="Wrobel A."/>
            <person name="Rasinkangas P."/>
            <person name="Parkhill J."/>
            <person name="Rea M.C."/>
            <person name="O'Sullivan O."/>
            <person name="Ritari J."/>
            <person name="Douillard F.P."/>
            <person name="Paul Ross R."/>
            <person name="Yang R."/>
            <person name="Briner A.E."/>
            <person name="Felis G.E."/>
            <person name="de Vos W.M."/>
            <person name="Barrangou R."/>
            <person name="Klaenhammer T.R."/>
            <person name="Caufield P.W."/>
            <person name="Cui Y."/>
            <person name="Zhang H."/>
            <person name="O'Toole P.W."/>
        </authorList>
    </citation>
    <scope>NUCLEOTIDE SEQUENCE [LARGE SCALE GENOMIC DNA]</scope>
    <source>
        <strain evidence="1 2">DSM 16381</strain>
    </source>
</reference>